<accession>C8WMK8</accession>
<feature type="transmembrane region" description="Helical" evidence="7">
    <location>
        <begin position="181"/>
        <end position="201"/>
    </location>
</feature>
<feature type="transmembrane region" description="Helical" evidence="7">
    <location>
        <begin position="347"/>
        <end position="365"/>
    </location>
</feature>
<dbReference type="Proteomes" id="UP000001377">
    <property type="component" value="Chromosome"/>
</dbReference>
<sequence length="471" mass="49304">MRWWETEGRRHAGMKRVKSERMGVYALFAIVVLASASGNLSQTAVNAMLGDIMLQFGLTVDLGQWLTTSYMLVLGITVPVATFLSRRFSVRQHVFIALAFFLVGALADLFAPNFGVLLAGRVFQAISTGMLMPLMQTIAMTRFPRGRQATAMGVAGIAMGFAPNIGPTIGGAMSFSLGWRSFFVLLVVIMLALAAAAAVAIKPSAAPDKSARLDVVSLAQSTLGFGGLLLAFSNASSFSFESPFIWAPLVLGALFLVLFVRRQKRVDDPLISMDIFSSRQYRAGFIAQNLLNASFMGVTLIVPLYVEGLCGGTALEAGVVLLPGTVAALVLNPLAGVLTDKVGVRPVALVSGAFLATGAVLMSFLDADTPLYVTTLCQAVRAVGVSGLVGPLTSWSLAQLPRPIVADGSSFCISARQACASLGTSVMVFLIAVAGASAAGLANPALAYQLAFGFSAVMAVATLGFIVAKVR</sequence>
<evidence type="ECO:0000256" key="4">
    <source>
        <dbReference type="ARBA" id="ARBA00022692"/>
    </source>
</evidence>
<feature type="transmembrane region" description="Helical" evidence="7">
    <location>
        <begin position="62"/>
        <end position="82"/>
    </location>
</feature>
<dbReference type="eggNOG" id="COG2814">
    <property type="taxonomic scope" value="Bacteria"/>
</dbReference>
<dbReference type="InterPro" id="IPR020846">
    <property type="entry name" value="MFS_dom"/>
</dbReference>
<feature type="transmembrane region" description="Helical" evidence="7">
    <location>
        <begin position="244"/>
        <end position="260"/>
    </location>
</feature>
<dbReference type="PROSITE" id="PS50850">
    <property type="entry name" value="MFS"/>
    <property type="match status" value="1"/>
</dbReference>
<dbReference type="Pfam" id="PF07690">
    <property type="entry name" value="MFS_1"/>
    <property type="match status" value="1"/>
</dbReference>
<dbReference type="EMBL" id="CP001726">
    <property type="protein sequence ID" value="ACV56703.1"/>
    <property type="molecule type" value="Genomic_DNA"/>
</dbReference>
<keyword evidence="2" id="KW-0813">Transport</keyword>
<protein>
    <submittedName>
        <fullName evidence="9">Drug resistance transporter, EmrB/QacA subfamily</fullName>
    </submittedName>
</protein>
<feature type="transmembrane region" description="Helical" evidence="7">
    <location>
        <begin position="419"/>
        <end position="440"/>
    </location>
</feature>
<feature type="transmembrane region" description="Helical" evidence="7">
    <location>
        <begin position="213"/>
        <end position="232"/>
    </location>
</feature>
<dbReference type="PANTHER" id="PTHR42718:SF24">
    <property type="entry name" value="MAJOR FACILITATOR SUPERFAMILY (MFS) PROFILE DOMAIN-CONTAINING PROTEIN"/>
    <property type="match status" value="1"/>
</dbReference>
<keyword evidence="4 7" id="KW-0812">Transmembrane</keyword>
<organism evidence="9 10">
    <name type="scientific">Eggerthella lenta (strain ATCC 25559 / DSM 2243 / CCUG 17323 / JCM 9979 / KCTC 3265 / NCTC 11813 / VPI 0255 / 1899 B)</name>
    <name type="common">Eubacterium lentum</name>
    <dbReference type="NCBI Taxonomy" id="479437"/>
    <lineage>
        <taxon>Bacteria</taxon>
        <taxon>Bacillati</taxon>
        <taxon>Actinomycetota</taxon>
        <taxon>Coriobacteriia</taxon>
        <taxon>Eggerthellales</taxon>
        <taxon>Eggerthellaceae</taxon>
        <taxon>Eggerthella</taxon>
    </lineage>
</organism>
<dbReference type="GO" id="GO:0022857">
    <property type="term" value="F:transmembrane transporter activity"/>
    <property type="evidence" value="ECO:0007669"/>
    <property type="project" value="InterPro"/>
</dbReference>
<proteinExistence type="predicted"/>
<dbReference type="NCBIfam" id="TIGR00711">
    <property type="entry name" value="efflux_EmrB"/>
    <property type="match status" value="1"/>
</dbReference>
<name>C8WMK8_EGGLE</name>
<dbReference type="SUPFAM" id="SSF103473">
    <property type="entry name" value="MFS general substrate transporter"/>
    <property type="match status" value="1"/>
</dbReference>
<reference evidence="9 10" key="1">
    <citation type="journal article" date="2009" name="Stand. Genomic Sci.">
        <title>Complete genome sequence of Eggerthella lenta type strain (IPP VPI 0255).</title>
        <authorList>
            <person name="Saunders E."/>
            <person name="Pukall R."/>
            <person name="Abt B."/>
            <person name="Lapidus A."/>
            <person name="Glavina Del Rio T."/>
            <person name="Copeland A."/>
            <person name="Tice H."/>
            <person name="Cheng J.F."/>
            <person name="Lucas S."/>
            <person name="Chen F."/>
            <person name="Nolan M."/>
            <person name="Bruce D."/>
            <person name="Goodwin L."/>
            <person name="Pitluck S."/>
            <person name="Ivanova N."/>
            <person name="Mavromatis K."/>
            <person name="Ovchinnikova G."/>
            <person name="Pati A."/>
            <person name="Chen A."/>
            <person name="Palaniappan K."/>
            <person name="Land M."/>
            <person name="Hauser L."/>
            <person name="Chang Y.J."/>
            <person name="Jeffries C.D."/>
            <person name="Chain P."/>
            <person name="Meincke L."/>
            <person name="Sims D."/>
            <person name="Brettin T."/>
            <person name="Detter J.C."/>
            <person name="Goker M."/>
            <person name="Bristow J."/>
            <person name="Eisen J.A."/>
            <person name="Markowitz V."/>
            <person name="Hugenholtz P."/>
            <person name="Kyrpides N.C."/>
            <person name="Klenk H.P."/>
            <person name="Han C."/>
        </authorList>
    </citation>
    <scope>NUCLEOTIDE SEQUENCE [LARGE SCALE GENOMIC DNA]</scope>
    <source>
        <strain evidence="10">ATCC 25559 / DSM 2243 / CCUG 17323 / JCM 9979 / KCTC 3265 / NCTC 11813 / VPI 0255 / 1899 B</strain>
    </source>
</reference>
<evidence type="ECO:0000313" key="9">
    <source>
        <dbReference type="EMBL" id="ACV56703.1"/>
    </source>
</evidence>
<feature type="transmembrane region" description="Helical" evidence="7">
    <location>
        <begin position="118"/>
        <end position="139"/>
    </location>
</feature>
<dbReference type="InterPro" id="IPR004638">
    <property type="entry name" value="EmrB-like"/>
</dbReference>
<feature type="transmembrane region" description="Helical" evidence="7">
    <location>
        <begin position="446"/>
        <end position="468"/>
    </location>
</feature>
<feature type="domain" description="Major facilitator superfamily (MFS) profile" evidence="8">
    <location>
        <begin position="27"/>
        <end position="471"/>
    </location>
</feature>
<dbReference type="InterPro" id="IPR011701">
    <property type="entry name" value="MFS"/>
</dbReference>
<comment type="subcellular location">
    <subcellularLocation>
        <location evidence="1">Cell membrane</location>
        <topology evidence="1">Multi-pass membrane protein</topology>
    </subcellularLocation>
</comment>
<dbReference type="PANTHER" id="PTHR42718">
    <property type="entry name" value="MAJOR FACILITATOR SUPERFAMILY MULTIDRUG TRANSPORTER MFSC"/>
    <property type="match status" value="1"/>
</dbReference>
<gene>
    <name evidence="9" type="ordered locus">Elen_2756</name>
</gene>
<feature type="transmembrane region" description="Helical" evidence="7">
    <location>
        <begin position="94"/>
        <end position="112"/>
    </location>
</feature>
<evidence type="ECO:0000313" key="10">
    <source>
        <dbReference type="Proteomes" id="UP000001377"/>
    </source>
</evidence>
<dbReference type="Gene3D" id="1.20.1720.10">
    <property type="entry name" value="Multidrug resistance protein D"/>
    <property type="match status" value="1"/>
</dbReference>
<dbReference type="AlphaFoldDB" id="C8WMK8"/>
<keyword evidence="5 7" id="KW-1133">Transmembrane helix</keyword>
<dbReference type="PRINTS" id="PR01036">
    <property type="entry name" value="TCRTETB"/>
</dbReference>
<dbReference type="Gene3D" id="1.20.1250.20">
    <property type="entry name" value="MFS general substrate transporter like domains"/>
    <property type="match status" value="1"/>
</dbReference>
<dbReference type="PaxDb" id="479437-Elen_2756"/>
<dbReference type="STRING" id="479437.Elen_2756"/>
<dbReference type="GO" id="GO:0005886">
    <property type="term" value="C:plasma membrane"/>
    <property type="evidence" value="ECO:0007669"/>
    <property type="project" value="UniProtKB-SubCell"/>
</dbReference>
<evidence type="ECO:0000259" key="8">
    <source>
        <dbReference type="PROSITE" id="PS50850"/>
    </source>
</evidence>
<keyword evidence="3" id="KW-1003">Cell membrane</keyword>
<evidence type="ECO:0000256" key="5">
    <source>
        <dbReference type="ARBA" id="ARBA00022989"/>
    </source>
</evidence>
<feature type="transmembrane region" description="Helical" evidence="7">
    <location>
        <begin position="371"/>
        <end position="398"/>
    </location>
</feature>
<evidence type="ECO:0000256" key="7">
    <source>
        <dbReference type="SAM" id="Phobius"/>
    </source>
</evidence>
<dbReference type="HOGENOM" id="CLU_000960_28_0_11"/>
<dbReference type="KEGG" id="ele:Elen_2756"/>
<keyword evidence="10" id="KW-1185">Reference proteome</keyword>
<feature type="transmembrane region" description="Helical" evidence="7">
    <location>
        <begin position="151"/>
        <end position="175"/>
    </location>
</feature>
<evidence type="ECO:0000256" key="1">
    <source>
        <dbReference type="ARBA" id="ARBA00004651"/>
    </source>
</evidence>
<feature type="transmembrane region" description="Helical" evidence="7">
    <location>
        <begin position="281"/>
        <end position="305"/>
    </location>
</feature>
<evidence type="ECO:0000256" key="6">
    <source>
        <dbReference type="ARBA" id="ARBA00023136"/>
    </source>
</evidence>
<dbReference type="InterPro" id="IPR036259">
    <property type="entry name" value="MFS_trans_sf"/>
</dbReference>
<evidence type="ECO:0000256" key="3">
    <source>
        <dbReference type="ARBA" id="ARBA00022475"/>
    </source>
</evidence>
<keyword evidence="6 7" id="KW-0472">Membrane</keyword>
<feature type="transmembrane region" description="Helical" evidence="7">
    <location>
        <begin position="317"/>
        <end position="335"/>
    </location>
</feature>
<evidence type="ECO:0000256" key="2">
    <source>
        <dbReference type="ARBA" id="ARBA00022448"/>
    </source>
</evidence>